<dbReference type="OrthoDB" id="2367685at2759"/>
<evidence type="ECO:0008006" key="4">
    <source>
        <dbReference type="Google" id="ProtNLM"/>
    </source>
</evidence>
<evidence type="ECO:0000256" key="1">
    <source>
        <dbReference type="SAM" id="MobiDB-lite"/>
    </source>
</evidence>
<comment type="caution">
    <text evidence="2">The sequence shown here is derived from an EMBL/GenBank/DDBJ whole genome shotgun (WGS) entry which is preliminary data.</text>
</comment>
<dbReference type="Proteomes" id="UP000807306">
    <property type="component" value="Unassembled WGS sequence"/>
</dbReference>
<dbReference type="AlphaFoldDB" id="A0A9P6JMF6"/>
<keyword evidence="3" id="KW-1185">Reference proteome</keyword>
<feature type="compositionally biased region" description="Low complexity" evidence="1">
    <location>
        <begin position="526"/>
        <end position="536"/>
    </location>
</feature>
<feature type="region of interest" description="Disordered" evidence="1">
    <location>
        <begin position="118"/>
        <end position="175"/>
    </location>
</feature>
<evidence type="ECO:0000313" key="3">
    <source>
        <dbReference type="Proteomes" id="UP000807306"/>
    </source>
</evidence>
<feature type="compositionally biased region" description="Polar residues" evidence="1">
    <location>
        <begin position="264"/>
        <end position="287"/>
    </location>
</feature>
<feature type="region of interest" description="Disordered" evidence="1">
    <location>
        <begin position="244"/>
        <end position="319"/>
    </location>
</feature>
<sequence>MQNLAPTNSDARPLPKGWVQHYESSKQLWYYVQITVMPPKVSFTHPADLLSTTTASSSGDTPSKRSRSPAPFEPTPDKSIPPTIQPSAQTQGMTLAQRLYASSGNSDAKPMIDHSSITNLSTAPEAPNPTTPRIGSLPTPPPSTPPSNDDSRYPGRSVTPLGAFHPSPSNGPIPKLYSVTSEPQIRGGFQLVGGSDNVHLPIRSQTTQPVLSHSMQAKNYPFSNISSGPSTDTAFGARRTPHLITTARPPTEPRRRSVELPHSPHTSRSSLALISEMPPTSSLLFSPNTPPSKPILSPISTPPSSLKSPRKHGSPVSEVSTISTITPTNCHKYPHLSAAGNHMKGIYNLSGALPRRPDPKKLMAALKIAFTKAGNGVSESDMQRVANADPNANYQAIINALKFQQQQYQQQTNSQLDLQSSSVQSRQPPALTVNYQALIVDIENLRVIGHAQAQQAAEQARQAQEAHEKVTEALRKQRAALIEQQAMAHQQAQQAAASRAEQLQQQQHQAAAKLHSQQKQHKKMAAHQQQLAQQKLLQQEQANQAYHRQLEAWQLGGTSPARMDAGASSLS</sequence>
<dbReference type="EMBL" id="MU157873">
    <property type="protein sequence ID" value="KAF9526262.1"/>
    <property type="molecule type" value="Genomic_DNA"/>
</dbReference>
<evidence type="ECO:0000313" key="2">
    <source>
        <dbReference type="EMBL" id="KAF9526262.1"/>
    </source>
</evidence>
<feature type="compositionally biased region" description="Low complexity" evidence="1">
    <location>
        <begin position="492"/>
        <end position="515"/>
    </location>
</feature>
<accession>A0A9P6JMF6</accession>
<gene>
    <name evidence="2" type="ORF">CPB83DRAFT_858077</name>
</gene>
<protein>
    <recommendedName>
        <fullName evidence="4">WW domain-containing protein</fullName>
    </recommendedName>
</protein>
<feature type="compositionally biased region" description="Low complexity" evidence="1">
    <location>
        <begin position="52"/>
        <end position="61"/>
    </location>
</feature>
<feature type="compositionally biased region" description="Low complexity" evidence="1">
    <location>
        <begin position="294"/>
        <end position="307"/>
    </location>
</feature>
<feature type="region of interest" description="Disordered" evidence="1">
    <location>
        <begin position="52"/>
        <end position="87"/>
    </location>
</feature>
<reference evidence="2" key="1">
    <citation type="submission" date="2020-11" db="EMBL/GenBank/DDBJ databases">
        <authorList>
            <consortium name="DOE Joint Genome Institute"/>
            <person name="Ahrendt S."/>
            <person name="Riley R."/>
            <person name="Andreopoulos W."/>
            <person name="Labutti K."/>
            <person name="Pangilinan J."/>
            <person name="Ruiz-Duenas F.J."/>
            <person name="Barrasa J.M."/>
            <person name="Sanchez-Garcia M."/>
            <person name="Camarero S."/>
            <person name="Miyauchi S."/>
            <person name="Serrano A."/>
            <person name="Linde D."/>
            <person name="Babiker R."/>
            <person name="Drula E."/>
            <person name="Ayuso-Fernandez I."/>
            <person name="Pacheco R."/>
            <person name="Padilla G."/>
            <person name="Ferreira P."/>
            <person name="Barriuso J."/>
            <person name="Kellner H."/>
            <person name="Castanera R."/>
            <person name="Alfaro M."/>
            <person name="Ramirez L."/>
            <person name="Pisabarro A.G."/>
            <person name="Kuo A."/>
            <person name="Tritt A."/>
            <person name="Lipzen A."/>
            <person name="He G."/>
            <person name="Yan M."/>
            <person name="Ng V."/>
            <person name="Cullen D."/>
            <person name="Martin F."/>
            <person name="Rosso M.-N."/>
            <person name="Henrissat B."/>
            <person name="Hibbett D."/>
            <person name="Martinez A.T."/>
            <person name="Grigoriev I.V."/>
        </authorList>
    </citation>
    <scope>NUCLEOTIDE SEQUENCE</scope>
    <source>
        <strain evidence="2">CBS 506.95</strain>
    </source>
</reference>
<organism evidence="2 3">
    <name type="scientific">Crepidotus variabilis</name>
    <dbReference type="NCBI Taxonomy" id="179855"/>
    <lineage>
        <taxon>Eukaryota</taxon>
        <taxon>Fungi</taxon>
        <taxon>Dikarya</taxon>
        <taxon>Basidiomycota</taxon>
        <taxon>Agaricomycotina</taxon>
        <taxon>Agaricomycetes</taxon>
        <taxon>Agaricomycetidae</taxon>
        <taxon>Agaricales</taxon>
        <taxon>Agaricineae</taxon>
        <taxon>Crepidotaceae</taxon>
        <taxon>Crepidotus</taxon>
    </lineage>
</organism>
<feature type="region of interest" description="Disordered" evidence="1">
    <location>
        <begin position="492"/>
        <end position="536"/>
    </location>
</feature>
<name>A0A9P6JMF6_9AGAR</name>
<proteinExistence type="predicted"/>
<feature type="compositionally biased region" description="Basic residues" evidence="1">
    <location>
        <begin position="516"/>
        <end position="525"/>
    </location>
</feature>